<feature type="compositionally biased region" description="Basic and acidic residues" evidence="2">
    <location>
        <begin position="32"/>
        <end position="47"/>
    </location>
</feature>
<proteinExistence type="predicted"/>
<evidence type="ECO:0000256" key="2">
    <source>
        <dbReference type="SAM" id="MobiDB-lite"/>
    </source>
</evidence>
<reference evidence="3" key="2">
    <citation type="journal article" date="2023" name="Science">
        <title>Genomic signatures of disease resistance in endangered staghorn corals.</title>
        <authorList>
            <person name="Vollmer S.V."/>
            <person name="Selwyn J.D."/>
            <person name="Despard B.A."/>
            <person name="Roesel C.L."/>
        </authorList>
    </citation>
    <scope>NUCLEOTIDE SEQUENCE</scope>
    <source>
        <strain evidence="3">K2</strain>
    </source>
</reference>
<dbReference type="PANTHER" id="PTHR47457">
    <property type="entry name" value="OS05G0345500 PROTEIN"/>
    <property type="match status" value="1"/>
</dbReference>
<evidence type="ECO:0000313" key="3">
    <source>
        <dbReference type="EMBL" id="KAK2562111.1"/>
    </source>
</evidence>
<dbReference type="PANTHER" id="PTHR47457:SF1">
    <property type="entry name" value="BTB DOMAIN-CONTAINING PROTEIN-RELATED"/>
    <property type="match status" value="1"/>
</dbReference>
<accession>A0AAD9V5L9</accession>
<evidence type="ECO:0000256" key="1">
    <source>
        <dbReference type="SAM" id="Coils"/>
    </source>
</evidence>
<gene>
    <name evidence="3" type="ORF">P5673_014867</name>
</gene>
<feature type="region of interest" description="Disordered" evidence="2">
    <location>
        <begin position="30"/>
        <end position="148"/>
    </location>
</feature>
<dbReference type="InterPro" id="IPR008979">
    <property type="entry name" value="Galactose-bd-like_sf"/>
</dbReference>
<feature type="compositionally biased region" description="Basic and acidic residues" evidence="2">
    <location>
        <begin position="55"/>
        <end position="77"/>
    </location>
</feature>
<name>A0AAD9V5L9_ACRCE</name>
<dbReference type="EMBL" id="JARQWQ010000030">
    <property type="protein sequence ID" value="KAK2562111.1"/>
    <property type="molecule type" value="Genomic_DNA"/>
</dbReference>
<feature type="compositionally biased region" description="Basic and acidic residues" evidence="2">
    <location>
        <begin position="232"/>
        <end position="242"/>
    </location>
</feature>
<dbReference type="Proteomes" id="UP001249851">
    <property type="component" value="Unassembled WGS sequence"/>
</dbReference>
<feature type="compositionally biased region" description="Polar residues" evidence="2">
    <location>
        <begin position="214"/>
        <end position="225"/>
    </location>
</feature>
<feature type="coiled-coil region" evidence="1">
    <location>
        <begin position="522"/>
        <end position="612"/>
    </location>
</feature>
<sequence>MEPEDEIIKARKQSAKLRGEIRKLNTLLEAETENHEKTLRELKELKSLHGKGKKAKEEEITPDGLQKKETREEVDQRRLRKMPGQSENQTLENEIQELKKKSKDYQGESQPQQEDLHMFPRKLELENKGQQEKNGQCQWKYKEPEDKVTNRTSELKELLAEIIQQDRADASCSHCVILRNERDSTITEIQTWREEIQKLDEGITKILKYCQANTQTPHKLHQSPQEKPGNLSHEHKAVNKKHQEEIKDLQKKNKKLEDLEKSKQKLEKDFQKSQKDLEKLKEDFACENKRVKEYQQKFEEESKAKYDLLQQKLKNYETRMNEENSSLQEKLKEEISKSDNLKKEVHRLRLTPKEMQGRIYSYKEDFDKRGVVYHLATIYGKTSQVNPSSTQIVVTRSSDREGHAEDLLKDQVKRGTVSGTKDKEGSSWCVDLTEKYMLYLTHYTLRHGRERSMSVLLNWRLEGSLDGRTWTTLKNHEDDHGLKKDRPYCTCTWAIDGDSNAFRYFRIFQTGKNSSEESCSRCEGFRNERDSARKKNQTLEKEIQVLKRKSENYQRVNQELQKSLECVKEEQRNLQLLSENLEAAKKEQEEKIGQLKRKNKELENKVIRKMSEFDKILAREQKLKKKVEDCVKKSLAETKTKNVELESMSVENKRLNEESNAVRSKNDKLRQQVKRLKLRLREMPEHKKGLEESQDVEKSEKQHTITLQDKATSPRELKDDFDKHGVVYALANKFGGISSSRTRIIATRSSDGRGTAKIVLENQLQEGIVSATKAKKNSWWCVDLTENYALYLTHYTLRHGQEQRGSVLRNWQLEGSVDGSKWTVLKNHKNDHGLGELKSCGTYCTCTWAIHGELNAFRYFRIFQTGVNSSGRFGIFLSGIELYGVLVEIGN</sequence>
<feature type="compositionally biased region" description="Basic and acidic residues" evidence="2">
    <location>
        <begin position="682"/>
        <end position="703"/>
    </location>
</feature>
<evidence type="ECO:0000313" key="4">
    <source>
        <dbReference type="Proteomes" id="UP001249851"/>
    </source>
</evidence>
<feature type="compositionally biased region" description="Basic and acidic residues" evidence="2">
    <location>
        <begin position="114"/>
        <end position="131"/>
    </location>
</feature>
<feature type="region of interest" description="Disordered" evidence="2">
    <location>
        <begin position="214"/>
        <end position="242"/>
    </location>
</feature>
<organism evidence="3 4">
    <name type="scientific">Acropora cervicornis</name>
    <name type="common">Staghorn coral</name>
    <dbReference type="NCBI Taxonomy" id="6130"/>
    <lineage>
        <taxon>Eukaryota</taxon>
        <taxon>Metazoa</taxon>
        <taxon>Cnidaria</taxon>
        <taxon>Anthozoa</taxon>
        <taxon>Hexacorallia</taxon>
        <taxon>Scleractinia</taxon>
        <taxon>Astrocoeniina</taxon>
        <taxon>Acroporidae</taxon>
        <taxon>Acropora</taxon>
    </lineage>
</organism>
<feature type="region of interest" description="Disordered" evidence="2">
    <location>
        <begin position="682"/>
        <end position="715"/>
    </location>
</feature>
<keyword evidence="4" id="KW-1185">Reference proteome</keyword>
<reference evidence="3" key="1">
    <citation type="journal article" date="2023" name="G3 (Bethesda)">
        <title>Whole genome assembly and annotation of the endangered Caribbean coral Acropora cervicornis.</title>
        <authorList>
            <person name="Selwyn J.D."/>
            <person name="Vollmer S.V."/>
        </authorList>
    </citation>
    <scope>NUCLEOTIDE SEQUENCE</scope>
    <source>
        <strain evidence="3">K2</strain>
    </source>
</reference>
<feature type="compositionally biased region" description="Basic and acidic residues" evidence="2">
    <location>
        <begin position="96"/>
        <end position="106"/>
    </location>
</feature>
<keyword evidence="1" id="KW-0175">Coiled coil</keyword>
<comment type="caution">
    <text evidence="3">The sequence shown here is derived from an EMBL/GenBank/DDBJ whole genome shotgun (WGS) entry which is preliminary data.</text>
</comment>
<dbReference type="Gene3D" id="2.60.120.260">
    <property type="entry name" value="Galactose-binding domain-like"/>
    <property type="match status" value="2"/>
</dbReference>
<dbReference type="SUPFAM" id="SSF49785">
    <property type="entry name" value="Galactose-binding domain-like"/>
    <property type="match status" value="2"/>
</dbReference>
<protein>
    <submittedName>
        <fullName evidence="3">E3 ubiquitin-protein ligase Ufd4</fullName>
    </submittedName>
</protein>
<feature type="coiled-coil region" evidence="1">
    <location>
        <begin position="645"/>
        <end position="679"/>
    </location>
</feature>
<dbReference type="AlphaFoldDB" id="A0AAD9V5L9"/>